<dbReference type="EMBL" id="JAVFWL010000003">
    <property type="protein sequence ID" value="KAK6743892.1"/>
    <property type="molecule type" value="Genomic_DNA"/>
</dbReference>
<dbReference type="Pfam" id="PF13867">
    <property type="entry name" value="SAP30_Sin3_bdg"/>
    <property type="match status" value="1"/>
</dbReference>
<protein>
    <submittedName>
        <fullName evidence="1">Uncharacterized protein</fullName>
    </submittedName>
</protein>
<sequence>MSMEDFNEFRKKLLSSVNNLKRNMRRYPVFNSDRSQHNANATATQLESSERCCVAVKFRCGWVRCSRKRSRRALNTDLERVALSKKLNVAVSSEDPHMGICSYHWRLIKNGEQDVALNSEELKFWEASETKADKYPRYGDMSDVMIVGSSTSSDHEDSDDGTTTDDGKRNILQQSELNWREVDMKQKKVRCASDVADESEHHRDSEEEERSGLSTLSAASLRRYRKFFMIPTKASASKHAMLEGVANHFERLPVRTSDTVVHFIYTARNRINTIE</sequence>
<dbReference type="KEGG" id="nai:NECAME_14433"/>
<dbReference type="PANTHER" id="PTHR13286">
    <property type="entry name" value="SAP30"/>
    <property type="match status" value="1"/>
</dbReference>
<organism evidence="1 2">
    <name type="scientific">Necator americanus</name>
    <name type="common">Human hookworm</name>
    <dbReference type="NCBI Taxonomy" id="51031"/>
    <lineage>
        <taxon>Eukaryota</taxon>
        <taxon>Metazoa</taxon>
        <taxon>Ecdysozoa</taxon>
        <taxon>Nematoda</taxon>
        <taxon>Chromadorea</taxon>
        <taxon>Rhabditida</taxon>
        <taxon>Rhabditina</taxon>
        <taxon>Rhabditomorpha</taxon>
        <taxon>Strongyloidea</taxon>
        <taxon>Ancylostomatidae</taxon>
        <taxon>Bunostominae</taxon>
        <taxon>Necator</taxon>
    </lineage>
</organism>
<dbReference type="CTD" id="25354460"/>
<dbReference type="GO" id="GO:0000118">
    <property type="term" value="C:histone deacetylase complex"/>
    <property type="evidence" value="ECO:0007669"/>
    <property type="project" value="TreeGrafter"/>
</dbReference>
<accession>A0ABR1D102</accession>
<evidence type="ECO:0000313" key="2">
    <source>
        <dbReference type="Proteomes" id="UP001303046"/>
    </source>
</evidence>
<dbReference type="GO" id="GO:0003712">
    <property type="term" value="F:transcription coregulator activity"/>
    <property type="evidence" value="ECO:0007669"/>
    <property type="project" value="TreeGrafter"/>
</dbReference>
<name>A0ABR1D102_NECAM</name>
<dbReference type="Proteomes" id="UP001303046">
    <property type="component" value="Unassembled WGS sequence"/>
</dbReference>
<dbReference type="Gene3D" id="6.10.160.20">
    <property type="match status" value="1"/>
</dbReference>
<dbReference type="InterPro" id="IPR024145">
    <property type="entry name" value="His_deAcase_SAP30/SAP30L"/>
</dbReference>
<dbReference type="InterPro" id="IPR038291">
    <property type="entry name" value="SAP30_C_sf"/>
</dbReference>
<keyword evidence="2" id="KW-1185">Reference proteome</keyword>
<dbReference type="GO" id="GO:0006355">
    <property type="term" value="P:regulation of DNA-templated transcription"/>
    <property type="evidence" value="ECO:0007669"/>
    <property type="project" value="TreeGrafter"/>
</dbReference>
<evidence type="ECO:0000313" key="1">
    <source>
        <dbReference type="EMBL" id="KAK6743892.1"/>
    </source>
</evidence>
<dbReference type="PANTHER" id="PTHR13286:SF6">
    <property type="entry name" value="HISTONE DEACETYLASE COMPLEX SUBUNIT SAP30L-RELATED"/>
    <property type="match status" value="1"/>
</dbReference>
<gene>
    <name evidence="1" type="primary">Necator_chrIII.g11673</name>
    <name evidence="1" type="ORF">RB195_010908</name>
</gene>
<proteinExistence type="predicted"/>
<comment type="caution">
    <text evidence="1">The sequence shown here is derived from an EMBL/GenBank/DDBJ whole genome shotgun (WGS) entry which is preliminary data.</text>
</comment>
<dbReference type="InterPro" id="IPR025718">
    <property type="entry name" value="SAP30_Sin3-bd"/>
</dbReference>
<reference evidence="1 2" key="1">
    <citation type="submission" date="2023-08" db="EMBL/GenBank/DDBJ databases">
        <title>A Necator americanus chromosomal reference genome.</title>
        <authorList>
            <person name="Ilik V."/>
            <person name="Petrzelkova K.J."/>
            <person name="Pardy F."/>
            <person name="Fuh T."/>
            <person name="Niatou-Singa F.S."/>
            <person name="Gouil Q."/>
            <person name="Baker L."/>
            <person name="Ritchie M.E."/>
            <person name="Jex A.R."/>
            <person name="Gazzola D."/>
            <person name="Li H."/>
            <person name="Toshio Fujiwara R."/>
            <person name="Zhan B."/>
            <person name="Aroian R.V."/>
            <person name="Pafco B."/>
            <person name="Schwarz E.M."/>
        </authorList>
    </citation>
    <scope>NUCLEOTIDE SEQUENCE [LARGE SCALE GENOMIC DNA]</scope>
    <source>
        <strain evidence="1 2">Aroian</strain>
        <tissue evidence="1">Whole animal</tissue>
    </source>
</reference>